<dbReference type="GO" id="GO:0016052">
    <property type="term" value="P:carbohydrate catabolic process"/>
    <property type="evidence" value="ECO:0007669"/>
    <property type="project" value="TreeGrafter"/>
</dbReference>
<dbReference type="GO" id="GO:0050023">
    <property type="term" value="F:L-fuconate dehydratase activity"/>
    <property type="evidence" value="ECO:0007669"/>
    <property type="project" value="UniProtKB-EC"/>
</dbReference>
<evidence type="ECO:0000259" key="4">
    <source>
        <dbReference type="SMART" id="SM00922"/>
    </source>
</evidence>
<feature type="domain" description="Mandelate racemase/muconate lactonizing enzyme C-terminal" evidence="4">
    <location>
        <begin position="171"/>
        <end position="268"/>
    </location>
</feature>
<dbReference type="EC" id="4.2.1.68" evidence="5"/>
<gene>
    <name evidence="5" type="ORF">RN51_01737</name>
</gene>
<organism evidence="5 6">
    <name type="scientific">Microbacterium oxydans</name>
    <dbReference type="NCBI Taxonomy" id="82380"/>
    <lineage>
        <taxon>Bacteria</taxon>
        <taxon>Bacillati</taxon>
        <taxon>Actinomycetota</taxon>
        <taxon>Actinomycetes</taxon>
        <taxon>Micrococcales</taxon>
        <taxon>Microbacteriaceae</taxon>
        <taxon>Microbacterium</taxon>
    </lineage>
</organism>
<keyword evidence="2" id="KW-0479">Metal-binding</keyword>
<keyword evidence="3" id="KW-0460">Magnesium</keyword>
<name>A0A0F0KUS4_9MICO</name>
<dbReference type="RefSeq" id="WP_052674645.1">
    <property type="nucleotide sequence ID" value="NZ_JYIV01000024.1"/>
</dbReference>
<dbReference type="InterPro" id="IPR036849">
    <property type="entry name" value="Enolase-like_C_sf"/>
</dbReference>
<dbReference type="SFLD" id="SFLDG00179">
    <property type="entry name" value="mandelate_racemase"/>
    <property type="match status" value="1"/>
</dbReference>
<dbReference type="EMBL" id="JYIV01000024">
    <property type="protein sequence ID" value="KJL22991.1"/>
    <property type="molecule type" value="Genomic_DNA"/>
</dbReference>
<dbReference type="SFLD" id="SFLDS00001">
    <property type="entry name" value="Enolase"/>
    <property type="match status" value="1"/>
</dbReference>
<accession>A0A0F0KUS4</accession>
<evidence type="ECO:0000256" key="3">
    <source>
        <dbReference type="ARBA" id="ARBA00022842"/>
    </source>
</evidence>
<dbReference type="PANTHER" id="PTHR13794:SF58">
    <property type="entry name" value="MITOCHONDRIAL ENOLASE SUPERFAMILY MEMBER 1"/>
    <property type="match status" value="1"/>
</dbReference>
<dbReference type="SMART" id="SM00922">
    <property type="entry name" value="MR_MLE"/>
    <property type="match status" value="1"/>
</dbReference>
<evidence type="ECO:0000256" key="2">
    <source>
        <dbReference type="ARBA" id="ARBA00022723"/>
    </source>
</evidence>
<comment type="caution">
    <text evidence="5">The sequence shown here is derived from an EMBL/GenBank/DDBJ whole genome shotgun (WGS) entry which is preliminary data.</text>
</comment>
<protein>
    <submittedName>
        <fullName evidence="5">L-fuconate dehydratase</fullName>
        <ecNumber evidence="5">4.2.1.68</ecNumber>
    </submittedName>
</protein>
<dbReference type="InterPro" id="IPR013341">
    <property type="entry name" value="Mandelate_racemase_N_dom"/>
</dbReference>
<dbReference type="Pfam" id="PF02746">
    <property type="entry name" value="MR_MLE_N"/>
    <property type="match status" value="1"/>
</dbReference>
<keyword evidence="5" id="KW-0456">Lyase</keyword>
<evidence type="ECO:0000256" key="1">
    <source>
        <dbReference type="ARBA" id="ARBA00001946"/>
    </source>
</evidence>
<dbReference type="InterPro" id="IPR046945">
    <property type="entry name" value="RHMD-like"/>
</dbReference>
<dbReference type="InterPro" id="IPR029017">
    <property type="entry name" value="Enolase-like_N"/>
</dbReference>
<dbReference type="Pfam" id="PF13378">
    <property type="entry name" value="MR_MLE_C"/>
    <property type="match status" value="1"/>
</dbReference>
<sequence length="398" mass="43697">MVVELPSARGVLSTEIPDLLVGDEASEIVSIETFALAVPLRTPIADATAAMTHWTVPVVQITTRDGRVGTGISGVHAAPELLCDVISEYYAPALLGTPSEDILGTWKRLYWLPTHWVGRAGAVHMALAMVDIALWDLAAQRAGAPLWRLLGGRAEPAQAYNTDGGWLNLSERELLRDLTSLIDSGWRRVKIKVGKPDWREDARRSRAVRKAIGDDVTLMCDANQRWDLATANRLLPVFEEVQMDWVEEPLHADDLDGHAALQAKTTLDIAAGESIYSFQQFSSFIAHDAIRVVQTDVTRVGGVTEWMQVAAHASARGLRVAPHAGDMMQVHQHLVGTVLSDVEPLIEFIPWTQHAFAERSVVREGYMERPQQPGASTALAPEARQSWQVPGVGALRRL</sequence>
<dbReference type="CDD" id="cd03316">
    <property type="entry name" value="MR_like"/>
    <property type="match status" value="1"/>
</dbReference>
<dbReference type="Gene3D" id="3.30.390.10">
    <property type="entry name" value="Enolase-like, N-terminal domain"/>
    <property type="match status" value="1"/>
</dbReference>
<dbReference type="InterPro" id="IPR013342">
    <property type="entry name" value="Mandelate_racemase_C"/>
</dbReference>
<dbReference type="SUPFAM" id="SSF51604">
    <property type="entry name" value="Enolase C-terminal domain-like"/>
    <property type="match status" value="1"/>
</dbReference>
<dbReference type="OrthoDB" id="9796450at2"/>
<dbReference type="AlphaFoldDB" id="A0A0F0KUS4"/>
<reference evidence="5 6" key="1">
    <citation type="submission" date="2015-02" db="EMBL/GenBank/DDBJ databases">
        <title>Draft genome sequences of ten Microbacterium spp. with emphasis on heavy metal contaminated environments.</title>
        <authorList>
            <person name="Corretto E."/>
        </authorList>
    </citation>
    <scope>NUCLEOTIDE SEQUENCE [LARGE SCALE GENOMIC DNA]</scope>
    <source>
        <strain evidence="5 6">BEL163</strain>
    </source>
</reference>
<dbReference type="InterPro" id="IPR018110">
    <property type="entry name" value="Mandel_Rmase/mucon_lact_enz_CS"/>
</dbReference>
<dbReference type="InterPro" id="IPR029065">
    <property type="entry name" value="Enolase_C-like"/>
</dbReference>
<comment type="cofactor">
    <cofactor evidence="1">
        <name>Mg(2+)</name>
        <dbReference type="ChEBI" id="CHEBI:18420"/>
    </cofactor>
</comment>
<proteinExistence type="predicted"/>
<dbReference type="PROSITE" id="PS00909">
    <property type="entry name" value="MR_MLE_2"/>
    <property type="match status" value="1"/>
</dbReference>
<dbReference type="GO" id="GO:0009063">
    <property type="term" value="P:amino acid catabolic process"/>
    <property type="evidence" value="ECO:0007669"/>
    <property type="project" value="InterPro"/>
</dbReference>
<dbReference type="PANTHER" id="PTHR13794">
    <property type="entry name" value="ENOLASE SUPERFAMILY, MANDELATE RACEMASE"/>
    <property type="match status" value="1"/>
</dbReference>
<dbReference type="Proteomes" id="UP000033725">
    <property type="component" value="Unassembled WGS sequence"/>
</dbReference>
<dbReference type="PATRIC" id="fig|82380.10.peg.1746"/>
<evidence type="ECO:0000313" key="6">
    <source>
        <dbReference type="Proteomes" id="UP000033725"/>
    </source>
</evidence>
<evidence type="ECO:0000313" key="5">
    <source>
        <dbReference type="EMBL" id="KJL22991.1"/>
    </source>
</evidence>
<dbReference type="GO" id="GO:0000287">
    <property type="term" value="F:magnesium ion binding"/>
    <property type="evidence" value="ECO:0007669"/>
    <property type="project" value="TreeGrafter"/>
</dbReference>
<dbReference type="Gene3D" id="3.20.20.120">
    <property type="entry name" value="Enolase-like C-terminal domain"/>
    <property type="match status" value="1"/>
</dbReference>
<dbReference type="SUPFAM" id="SSF54826">
    <property type="entry name" value="Enolase N-terminal domain-like"/>
    <property type="match status" value="1"/>
</dbReference>